<proteinExistence type="predicted"/>
<dbReference type="InterPro" id="IPR051082">
    <property type="entry name" value="Pentapeptide-BTB/POZ_domain"/>
</dbReference>
<dbReference type="Gene3D" id="2.160.20.80">
    <property type="entry name" value="E3 ubiquitin-protein ligase SopA"/>
    <property type="match status" value="2"/>
</dbReference>
<name>A0A1A5XAT5_9BURK</name>
<dbReference type="PANTHER" id="PTHR14136:SF17">
    <property type="entry name" value="BTB_POZ DOMAIN-CONTAINING PROTEIN KCTD9"/>
    <property type="match status" value="1"/>
</dbReference>
<dbReference type="InterPro" id="IPR001646">
    <property type="entry name" value="5peptide_repeat"/>
</dbReference>
<protein>
    <submittedName>
        <fullName evidence="1">Uncharacterized protein YjbI, contains pentapeptide repeats</fullName>
    </submittedName>
</protein>
<dbReference type="AlphaFoldDB" id="A0A1A5XAT5"/>
<dbReference type="RefSeq" id="WP_065060739.1">
    <property type="nucleotide sequence ID" value="NZ_CADFGN010000001.1"/>
</dbReference>
<dbReference type="Pfam" id="PF00805">
    <property type="entry name" value="Pentapeptide"/>
    <property type="match status" value="1"/>
</dbReference>
<evidence type="ECO:0000313" key="1">
    <source>
        <dbReference type="EMBL" id="SEJ27249.1"/>
    </source>
</evidence>
<dbReference type="Pfam" id="PF13599">
    <property type="entry name" value="Pentapeptide_4"/>
    <property type="match status" value="1"/>
</dbReference>
<dbReference type="SUPFAM" id="SSF141571">
    <property type="entry name" value="Pentapeptide repeat-like"/>
    <property type="match status" value="1"/>
</dbReference>
<comment type="caution">
    <text evidence="1">The sequence shown here is derived from an EMBL/GenBank/DDBJ whole genome shotgun (WGS) entry which is preliminary data.</text>
</comment>
<sequence length="238" mass="26187">MRNHANDPAAGNGVVFSDTHFDRDDLARALRESGDEPTFERCQFDGEDLSNIDFHAARFAQCTIGQTRFEHSDLSRTRWIGCRGAAASFRYANAGDARFIRSDLNNTDWTGAKLASTVFTEVKLTGARFIDTRALGLSFHDSLLVGATLRGLSFRKQTLEQLNFSDADLADCDFRDAVFEGGSLGNVRLLNTRFDGADLRSVDLSGLRLSDVLQHLKGTILSVDQAVMLIGDCGVRVM</sequence>
<dbReference type="PANTHER" id="PTHR14136">
    <property type="entry name" value="BTB_POZ DOMAIN-CONTAINING PROTEIN KCTD9"/>
    <property type="match status" value="1"/>
</dbReference>
<evidence type="ECO:0000313" key="2">
    <source>
        <dbReference type="Proteomes" id="UP000183529"/>
    </source>
</evidence>
<dbReference type="EMBL" id="FNZM01000003">
    <property type="protein sequence ID" value="SEJ27249.1"/>
    <property type="molecule type" value="Genomic_DNA"/>
</dbReference>
<organism evidence="1 2">
    <name type="scientific">Paraburkholderia tropica</name>
    <dbReference type="NCBI Taxonomy" id="92647"/>
    <lineage>
        <taxon>Bacteria</taxon>
        <taxon>Pseudomonadati</taxon>
        <taxon>Pseudomonadota</taxon>
        <taxon>Betaproteobacteria</taxon>
        <taxon>Burkholderiales</taxon>
        <taxon>Burkholderiaceae</taxon>
        <taxon>Paraburkholderia</taxon>
    </lineage>
</organism>
<dbReference type="Proteomes" id="UP000183529">
    <property type="component" value="Unassembled WGS sequence"/>
</dbReference>
<accession>A0A1A5XAT5</accession>
<reference evidence="1 2" key="1">
    <citation type="submission" date="2016-10" db="EMBL/GenBank/DDBJ databases">
        <authorList>
            <person name="Varghese N."/>
            <person name="Submissions S."/>
        </authorList>
    </citation>
    <scope>NUCLEOTIDE SEQUENCE [LARGE SCALE GENOMIC DNA]</scope>
    <source>
        <strain evidence="1 2">LMG 22274</strain>
    </source>
</reference>
<dbReference type="OrthoDB" id="12147at2"/>
<gene>
    <name evidence="1" type="ORF">SAMN05216550_103409</name>
</gene>